<evidence type="ECO:0000313" key="4">
    <source>
        <dbReference type="EMBL" id="MDB0524606.1"/>
    </source>
</evidence>
<dbReference type="Gene3D" id="2.40.30.170">
    <property type="match status" value="1"/>
</dbReference>
<dbReference type="Pfam" id="PF25967">
    <property type="entry name" value="RND-MFP_C"/>
    <property type="match status" value="1"/>
</dbReference>
<dbReference type="Proteomes" id="UP001143674">
    <property type="component" value="Unassembled WGS sequence"/>
</dbReference>
<dbReference type="InterPro" id="IPR058627">
    <property type="entry name" value="MdtA-like_C"/>
</dbReference>
<dbReference type="GO" id="GO:0015562">
    <property type="term" value="F:efflux transmembrane transporter activity"/>
    <property type="evidence" value="ECO:0007669"/>
    <property type="project" value="TreeGrafter"/>
</dbReference>
<gene>
    <name evidence="4" type="ORF">LBW55_23630</name>
</gene>
<feature type="domain" description="CzcB-like barrel-sandwich hybrid" evidence="3">
    <location>
        <begin position="79"/>
        <end position="203"/>
    </location>
</feature>
<dbReference type="EMBL" id="JAIVEX010000015">
    <property type="protein sequence ID" value="MDB0524606.1"/>
    <property type="molecule type" value="Genomic_DNA"/>
</dbReference>
<dbReference type="Pfam" id="PF25973">
    <property type="entry name" value="BSH_CzcB"/>
    <property type="match status" value="1"/>
</dbReference>
<reference evidence="4" key="1">
    <citation type="submission" date="2021-09" db="EMBL/GenBank/DDBJ databases">
        <title>Genomic analysis of Ralstonia spp.</title>
        <authorList>
            <person name="Aburjaile F."/>
            <person name="Ariute J.C."/>
            <person name="Pais A.K.L."/>
            <person name="Albuquerque G.M.R."/>
            <person name="Silva A.M.F."/>
            <person name="Brenig B."/>
            <person name="Azevedo V."/>
            <person name="Matiuzzi M."/>
            <person name="Ramos R."/>
            <person name="Goes-Neto A."/>
            <person name="Soares S."/>
            <person name="Iseppon A.M.B."/>
            <person name="Souza E."/>
            <person name="Gama M."/>
        </authorList>
    </citation>
    <scope>NUCLEOTIDE SEQUENCE</scope>
    <source>
        <strain evidence="4">B4</strain>
    </source>
</reference>
<dbReference type="Gene3D" id="2.40.420.20">
    <property type="match status" value="1"/>
</dbReference>
<dbReference type="AlphaFoldDB" id="A0A7X0ULJ7"/>
<comment type="caution">
    <text evidence="4">The sequence shown here is derived from an EMBL/GenBank/DDBJ whole genome shotgun (WGS) entry which is preliminary data.</text>
</comment>
<evidence type="ECO:0000259" key="3">
    <source>
        <dbReference type="Pfam" id="PF25973"/>
    </source>
</evidence>
<dbReference type="PANTHER" id="PTHR30469:SF15">
    <property type="entry name" value="HLYD FAMILY OF SECRETION PROTEINS"/>
    <property type="match status" value="1"/>
</dbReference>
<protein>
    <submittedName>
        <fullName evidence="4">Efflux RND transporter periplasmic adaptor subunit</fullName>
    </submittedName>
</protein>
<dbReference type="InterPro" id="IPR058647">
    <property type="entry name" value="BSH_CzcB-like"/>
</dbReference>
<proteinExistence type="inferred from homology"/>
<evidence type="ECO:0000256" key="1">
    <source>
        <dbReference type="ARBA" id="ARBA00009477"/>
    </source>
</evidence>
<organism evidence="4 5">
    <name type="scientific">Ralstonia solanacearum</name>
    <name type="common">Pseudomonas solanacearum</name>
    <dbReference type="NCBI Taxonomy" id="305"/>
    <lineage>
        <taxon>Bacteria</taxon>
        <taxon>Pseudomonadati</taxon>
        <taxon>Pseudomonadota</taxon>
        <taxon>Betaproteobacteria</taxon>
        <taxon>Burkholderiales</taxon>
        <taxon>Burkholderiaceae</taxon>
        <taxon>Ralstonia</taxon>
        <taxon>Ralstonia solanacearum species complex</taxon>
    </lineage>
</organism>
<dbReference type="InterPro" id="IPR006143">
    <property type="entry name" value="RND_pump_MFP"/>
</dbReference>
<dbReference type="Gene3D" id="2.40.50.100">
    <property type="match status" value="1"/>
</dbReference>
<name>A0A7X0ULJ7_RALSL</name>
<sequence length="370" mass="38792">MNERIAPPATALRRKYLIPVALSAVVTAAAILFFAPRTAATAMPEQPAAALTVTVAAASQTQWPATLEASGAIAPWQEAVIGAQVSGLRLADVRVNVGDPVKRGQVLAVFDADLLRADEARLKAGWQQAEANRDRALKLKGSGGISEQDVLQYVTQADVSKAQLRSTQLQLRYAEVIAPDDGVISARSATVGTVSNTGQELFRMIRQSRLEWRGELTAAQLAQMKAGQRIRLALPDGTAATATVRQTAPSLDSQTRLGIVYADIEPGSGARAGMYAKGNVVLAQSPAVTVPAVSVVIRDGRSYVPKLSGADRVALQAVTVGRRQGDAVEIVSGIVPGDKVVVQGAAFLNDGDVVRVTPPTQAAVPQGNKV</sequence>
<dbReference type="PANTHER" id="PTHR30469">
    <property type="entry name" value="MULTIDRUG RESISTANCE PROTEIN MDTA"/>
    <property type="match status" value="1"/>
</dbReference>
<evidence type="ECO:0000313" key="5">
    <source>
        <dbReference type="Proteomes" id="UP001143674"/>
    </source>
</evidence>
<feature type="domain" description="Multidrug resistance protein MdtA-like C-terminal permuted SH3" evidence="2">
    <location>
        <begin position="287"/>
        <end position="345"/>
    </location>
</feature>
<evidence type="ECO:0000259" key="2">
    <source>
        <dbReference type="Pfam" id="PF25967"/>
    </source>
</evidence>
<accession>A0A7X0ULJ7</accession>
<dbReference type="GO" id="GO:1990281">
    <property type="term" value="C:efflux pump complex"/>
    <property type="evidence" value="ECO:0007669"/>
    <property type="project" value="TreeGrafter"/>
</dbReference>
<dbReference type="NCBIfam" id="TIGR01730">
    <property type="entry name" value="RND_mfp"/>
    <property type="match status" value="1"/>
</dbReference>
<comment type="similarity">
    <text evidence="1">Belongs to the membrane fusion protein (MFP) (TC 8.A.1) family.</text>
</comment>
<dbReference type="Gene3D" id="1.10.287.470">
    <property type="entry name" value="Helix hairpin bin"/>
    <property type="match status" value="1"/>
</dbReference>
<dbReference type="RefSeq" id="WP_003276027.1">
    <property type="nucleotide sequence ID" value="NZ_CDLX01000001.1"/>
</dbReference>
<dbReference type="SUPFAM" id="SSF111369">
    <property type="entry name" value="HlyD-like secretion proteins"/>
    <property type="match status" value="1"/>
</dbReference>